<dbReference type="InterPro" id="IPR058148">
    <property type="entry name" value="M949_RS01915-like_dom"/>
</dbReference>
<dbReference type="NCBIfam" id="NF046077">
    <property type="entry name" value="LPS_M949_RS01915"/>
    <property type="match status" value="1"/>
</dbReference>
<evidence type="ECO:0000313" key="2">
    <source>
        <dbReference type="EMBL" id="SFE79414.1"/>
    </source>
</evidence>
<keyword evidence="1" id="KW-0732">Signal</keyword>
<dbReference type="EMBL" id="FONY01000007">
    <property type="protein sequence ID" value="SFE79414.1"/>
    <property type="molecule type" value="Genomic_DNA"/>
</dbReference>
<dbReference type="Proteomes" id="UP000199513">
    <property type="component" value="Unassembled WGS sequence"/>
</dbReference>
<accession>A0A1I2DFY5</accession>
<evidence type="ECO:0000256" key="1">
    <source>
        <dbReference type="SAM" id="SignalP"/>
    </source>
</evidence>
<evidence type="ECO:0000313" key="3">
    <source>
        <dbReference type="Proteomes" id="UP000199513"/>
    </source>
</evidence>
<feature type="signal peptide" evidence="1">
    <location>
        <begin position="1"/>
        <end position="22"/>
    </location>
</feature>
<feature type="chain" id="PRO_5011532252" evidence="1">
    <location>
        <begin position="23"/>
        <end position="208"/>
    </location>
</feature>
<dbReference type="OrthoDB" id="8585774at2"/>
<dbReference type="RefSeq" id="WP_091541263.1">
    <property type="nucleotide sequence ID" value="NZ_FONY01000007.1"/>
</dbReference>
<sequence>MKKLFPVLCVLMLILTISHCFAQIKTQEAKLTDLPANAYKGKVVKSLSWTDKNGDNMLVLTEIAPFLSQKRKGEDDYYDAELYAYLYVKKGGTYQLLWKVTDFVRQCILDITTTFLTDALSVTDLDGNGIAETWLMYRLACRGDVSPSTMKLIMYEGDKKYAVRGTCKIVMGDESYGGEMNMDANFKNGLQVFREYAQKKWKGFEKEF</sequence>
<protein>
    <submittedName>
        <fullName evidence="2">Uncharacterized protein</fullName>
    </submittedName>
</protein>
<name>A0A1I2DFY5_9BACT</name>
<keyword evidence="3" id="KW-1185">Reference proteome</keyword>
<dbReference type="AlphaFoldDB" id="A0A1I2DFY5"/>
<proteinExistence type="predicted"/>
<dbReference type="STRING" id="1003.SAMN04488541_10074"/>
<organism evidence="2 3">
    <name type="scientific">Thermoflexibacter ruber</name>
    <dbReference type="NCBI Taxonomy" id="1003"/>
    <lineage>
        <taxon>Bacteria</taxon>
        <taxon>Pseudomonadati</taxon>
        <taxon>Bacteroidota</taxon>
        <taxon>Cytophagia</taxon>
        <taxon>Cytophagales</taxon>
        <taxon>Thermoflexibacteraceae</taxon>
        <taxon>Thermoflexibacter</taxon>
    </lineage>
</organism>
<gene>
    <name evidence="2" type="ORF">SAMN04488541_10074</name>
</gene>
<reference evidence="2 3" key="1">
    <citation type="submission" date="2016-10" db="EMBL/GenBank/DDBJ databases">
        <authorList>
            <person name="de Groot N.N."/>
        </authorList>
    </citation>
    <scope>NUCLEOTIDE SEQUENCE [LARGE SCALE GENOMIC DNA]</scope>
    <source>
        <strain>GEY</strain>
        <strain evidence="3">DSM 9560</strain>
    </source>
</reference>